<dbReference type="Pfam" id="PF00171">
    <property type="entry name" value="Aldedh"/>
    <property type="match status" value="1"/>
</dbReference>
<dbReference type="Gene3D" id="3.40.605.10">
    <property type="entry name" value="Aldehyde Dehydrogenase, Chain A, domain 1"/>
    <property type="match status" value="1"/>
</dbReference>
<dbReference type="FunFam" id="3.40.605.10:FF:000026">
    <property type="entry name" value="Aldehyde dehydrogenase, putative"/>
    <property type="match status" value="1"/>
</dbReference>
<dbReference type="AlphaFoldDB" id="A0A4V1Q4X0"/>
<gene>
    <name evidence="6" type="ORF">EST38_g2281</name>
</gene>
<dbReference type="CDD" id="cd07091">
    <property type="entry name" value="ALDH_F1-2_Ald2-like"/>
    <property type="match status" value="1"/>
</dbReference>
<evidence type="ECO:0000259" key="5">
    <source>
        <dbReference type="Pfam" id="PF00171"/>
    </source>
</evidence>
<dbReference type="InterPro" id="IPR016163">
    <property type="entry name" value="Ald_DH_C"/>
</dbReference>
<proteinExistence type="inferred from homology"/>
<dbReference type="InterPro" id="IPR016160">
    <property type="entry name" value="Ald_DH_CS_CYS"/>
</dbReference>
<dbReference type="InterPro" id="IPR016162">
    <property type="entry name" value="Ald_DH_N"/>
</dbReference>
<dbReference type="PROSITE" id="PS00070">
    <property type="entry name" value="ALDEHYDE_DEHYDR_CYS"/>
    <property type="match status" value="1"/>
</dbReference>
<evidence type="ECO:0000256" key="1">
    <source>
        <dbReference type="ARBA" id="ARBA00009986"/>
    </source>
</evidence>
<protein>
    <recommendedName>
        <fullName evidence="5">Aldehyde dehydrogenase domain-containing protein</fullName>
    </recommendedName>
</protein>
<feature type="active site" evidence="3">
    <location>
        <position position="259"/>
    </location>
</feature>
<evidence type="ECO:0000313" key="6">
    <source>
        <dbReference type="EMBL" id="RXW23558.1"/>
    </source>
</evidence>
<reference evidence="6 7" key="1">
    <citation type="submission" date="2019-01" db="EMBL/GenBank/DDBJ databases">
        <title>Draft genome sequence of Psathyrella aberdarensis IHI B618.</title>
        <authorList>
            <person name="Buettner E."/>
            <person name="Kellner H."/>
        </authorList>
    </citation>
    <scope>NUCLEOTIDE SEQUENCE [LARGE SCALE GENOMIC DNA]</scope>
    <source>
        <strain evidence="6 7">IHI B618</strain>
    </source>
</reference>
<feature type="domain" description="Aldehyde dehydrogenase" evidence="5">
    <location>
        <begin position="30"/>
        <end position="484"/>
    </location>
</feature>
<comment type="similarity">
    <text evidence="1 4">Belongs to the aldehyde dehydrogenase family.</text>
</comment>
<dbReference type="InterPro" id="IPR029510">
    <property type="entry name" value="Ald_DH_CS_GLU"/>
</dbReference>
<dbReference type="GO" id="GO:0004030">
    <property type="term" value="F:aldehyde dehydrogenase [NAD(P)+] activity"/>
    <property type="evidence" value="ECO:0007669"/>
    <property type="project" value="UniProtKB-ARBA"/>
</dbReference>
<organism evidence="6 7">
    <name type="scientific">Candolleomyces aberdarensis</name>
    <dbReference type="NCBI Taxonomy" id="2316362"/>
    <lineage>
        <taxon>Eukaryota</taxon>
        <taxon>Fungi</taxon>
        <taxon>Dikarya</taxon>
        <taxon>Basidiomycota</taxon>
        <taxon>Agaricomycotina</taxon>
        <taxon>Agaricomycetes</taxon>
        <taxon>Agaricomycetidae</taxon>
        <taxon>Agaricales</taxon>
        <taxon>Agaricineae</taxon>
        <taxon>Psathyrellaceae</taxon>
        <taxon>Candolleomyces</taxon>
    </lineage>
</organism>
<comment type="caution">
    <text evidence="6">The sequence shown here is derived from an EMBL/GenBank/DDBJ whole genome shotgun (WGS) entry which is preliminary data.</text>
</comment>
<dbReference type="OrthoDB" id="310895at2759"/>
<sequence>MPGTFTYTFDTPTYKGTSTINTGLFINNEWVDPVDGDLIEVVNPATGGGITKVAGGSKADVDKAVEAAKKAYKTTWGLKIAGRARGELLSKLANLIEKNLDEFAALESLNAGKVYAKAKAADIGGAIYVYRYYAGWADKITGKTIETNPTKFAYTRHEPYGVVSMLAWKIAPAVATGNTVVIKPSEITPLTALKLAELVKEAGFPPGVINIVNGYGATVGQAISEHHGIEKVAFTGSALTGRRILKAAAETNLKDVSLELGGKSPTIIFEDADLEQAIKWAAGGIFFNMGQVCSAGSRIFVQEGVYDKFLEHFTAAAKGLGDSAGDPFAAGTQHGPQVSKVQFDRIMSYIDSGKEAGAHVQVGGERHGEKGFFIKPTVFTNVTPDMKIVREEIFGPVGVVLKFKTEEEVIELANDTTYGLASHIFSENTSRAIRVAHALESGSVWVNCANSLEISVPFGGYKQSGNGGRDLGEYALDTYTQVKGVHINVGLKL</sequence>
<evidence type="ECO:0000256" key="2">
    <source>
        <dbReference type="ARBA" id="ARBA00023002"/>
    </source>
</evidence>
<dbReference type="FunFam" id="3.40.605.10:FF:000050">
    <property type="entry name" value="Aldehyde dehydrogenase, mitochondrial"/>
    <property type="match status" value="1"/>
</dbReference>
<name>A0A4V1Q4X0_9AGAR</name>
<keyword evidence="7" id="KW-1185">Reference proteome</keyword>
<accession>A0A4V1Q4X0</accession>
<keyword evidence="2 4" id="KW-0560">Oxidoreductase</keyword>
<evidence type="ECO:0000256" key="4">
    <source>
        <dbReference type="RuleBase" id="RU003345"/>
    </source>
</evidence>
<dbReference type="Gene3D" id="3.40.309.10">
    <property type="entry name" value="Aldehyde Dehydrogenase, Chain A, domain 2"/>
    <property type="match status" value="1"/>
</dbReference>
<dbReference type="InterPro" id="IPR016161">
    <property type="entry name" value="Ald_DH/histidinol_DH"/>
</dbReference>
<dbReference type="PANTHER" id="PTHR11699">
    <property type="entry name" value="ALDEHYDE DEHYDROGENASE-RELATED"/>
    <property type="match status" value="1"/>
</dbReference>
<evidence type="ECO:0000256" key="3">
    <source>
        <dbReference type="PROSITE-ProRule" id="PRU10007"/>
    </source>
</evidence>
<dbReference type="InterPro" id="IPR015590">
    <property type="entry name" value="Aldehyde_DH_dom"/>
</dbReference>
<dbReference type="STRING" id="2316362.A0A4V1Q4X0"/>
<evidence type="ECO:0000313" key="7">
    <source>
        <dbReference type="Proteomes" id="UP000290288"/>
    </source>
</evidence>
<dbReference type="EMBL" id="SDEE01000039">
    <property type="protein sequence ID" value="RXW23558.1"/>
    <property type="molecule type" value="Genomic_DNA"/>
</dbReference>
<dbReference type="PROSITE" id="PS00687">
    <property type="entry name" value="ALDEHYDE_DEHYDR_GLU"/>
    <property type="match status" value="1"/>
</dbReference>
<dbReference type="FunFam" id="3.40.309.10:FF:000012">
    <property type="entry name" value="Betaine aldehyde dehydrogenase"/>
    <property type="match status" value="1"/>
</dbReference>
<dbReference type="SUPFAM" id="SSF53720">
    <property type="entry name" value="ALDH-like"/>
    <property type="match status" value="1"/>
</dbReference>
<dbReference type="Proteomes" id="UP000290288">
    <property type="component" value="Unassembled WGS sequence"/>
</dbReference>